<reference evidence="3 4" key="1">
    <citation type="journal article" date="2019" name="Environ. Microbiol.">
        <title>Species interactions and distinct microbial communities in high Arctic permafrost affected cryosols are associated with the CH4 and CO2 gas fluxes.</title>
        <authorList>
            <person name="Altshuler I."/>
            <person name="Hamel J."/>
            <person name="Turney S."/>
            <person name="Magnuson E."/>
            <person name="Levesque R."/>
            <person name="Greer C."/>
            <person name="Whyte L.G."/>
        </authorList>
    </citation>
    <scope>NUCLEOTIDE SEQUENCE [LARGE SCALE GENOMIC DNA]</scope>
    <source>
        <strain evidence="3 4">E4</strain>
    </source>
</reference>
<keyword evidence="1" id="KW-0732">Signal</keyword>
<dbReference type="Gene3D" id="3.40.50.10610">
    <property type="entry name" value="ABC-type transport auxiliary lipoprotein component"/>
    <property type="match status" value="1"/>
</dbReference>
<dbReference type="EMBL" id="RCZD01000011">
    <property type="protein sequence ID" value="TPG58264.1"/>
    <property type="molecule type" value="Genomic_DNA"/>
</dbReference>
<dbReference type="PROSITE" id="PS51257">
    <property type="entry name" value="PROKAR_LIPOPROTEIN"/>
    <property type="match status" value="1"/>
</dbReference>
<dbReference type="Pfam" id="PF03886">
    <property type="entry name" value="ABC_trans_aux"/>
    <property type="match status" value="1"/>
</dbReference>
<evidence type="ECO:0000313" key="3">
    <source>
        <dbReference type="EMBL" id="TPG58264.1"/>
    </source>
</evidence>
<name>A0A502G925_9GAMM</name>
<keyword evidence="4" id="KW-1185">Reference proteome</keyword>
<proteinExistence type="predicted"/>
<dbReference type="AlphaFoldDB" id="A0A502G925"/>
<dbReference type="InterPro" id="IPR005586">
    <property type="entry name" value="ABC_trans_aux"/>
</dbReference>
<dbReference type="Proteomes" id="UP000317663">
    <property type="component" value="Unassembled WGS sequence"/>
</dbReference>
<evidence type="ECO:0000256" key="1">
    <source>
        <dbReference type="SAM" id="SignalP"/>
    </source>
</evidence>
<evidence type="ECO:0000259" key="2">
    <source>
        <dbReference type="Pfam" id="PF03886"/>
    </source>
</evidence>
<feature type="signal peptide" evidence="1">
    <location>
        <begin position="1"/>
        <end position="30"/>
    </location>
</feature>
<feature type="domain" description="ABC-type transport auxiliary lipoprotein component" evidence="2">
    <location>
        <begin position="31"/>
        <end position="188"/>
    </location>
</feature>
<dbReference type="RefSeq" id="WP_140474304.1">
    <property type="nucleotide sequence ID" value="NZ_RCZD01000011.1"/>
</dbReference>
<gene>
    <name evidence="3" type="ORF">EAH77_18635</name>
</gene>
<organism evidence="3 4">
    <name type="scientific">Ewingella americana</name>
    <dbReference type="NCBI Taxonomy" id="41202"/>
    <lineage>
        <taxon>Bacteria</taxon>
        <taxon>Pseudomonadati</taxon>
        <taxon>Pseudomonadota</taxon>
        <taxon>Gammaproteobacteria</taxon>
        <taxon>Enterobacterales</taxon>
        <taxon>Yersiniaceae</taxon>
        <taxon>Ewingella</taxon>
    </lineage>
</organism>
<dbReference type="SUPFAM" id="SSF159594">
    <property type="entry name" value="XCC0632-like"/>
    <property type="match status" value="1"/>
</dbReference>
<sequence length="214" mass="22959">MNRTGPRHPAVKLGLAALLLSGCASSPVHYYTLVPAGDDAVAPTGQAPYVIDVQPVSIPGPLNQPQLMLRHGESEMIIAEEALWASPLDQELRAALIFQLEHKLNTTNVVSYRLSAGKPVIKINATFEQFDGWLGQKARIAVTWQLNFTDGSPQQVCYTRAVQASAGGYPDLIATQQALLRRLSGEIATAIGQGHCGRGSLVNVQTQAGRFPPP</sequence>
<feature type="chain" id="PRO_5021450001" description="ABC-type transport auxiliary lipoprotein component domain-containing protein" evidence="1">
    <location>
        <begin position="31"/>
        <end position="214"/>
    </location>
</feature>
<accession>A0A502G925</accession>
<comment type="caution">
    <text evidence="3">The sequence shown here is derived from an EMBL/GenBank/DDBJ whole genome shotgun (WGS) entry which is preliminary data.</text>
</comment>
<protein>
    <recommendedName>
        <fullName evidence="2">ABC-type transport auxiliary lipoprotein component domain-containing protein</fullName>
    </recommendedName>
</protein>
<evidence type="ECO:0000313" key="4">
    <source>
        <dbReference type="Proteomes" id="UP000317663"/>
    </source>
</evidence>
<dbReference type="OrthoDB" id="5949767at2"/>